<dbReference type="GO" id="GO:0009512">
    <property type="term" value="C:cytochrome b6f complex"/>
    <property type="evidence" value="ECO:0007669"/>
    <property type="project" value="InterPro"/>
</dbReference>
<dbReference type="AlphaFoldDB" id="A0A9Y1I293"/>
<evidence type="ECO:0000256" key="7">
    <source>
        <dbReference type="HAMAP-Rule" id="MF_00396"/>
    </source>
</evidence>
<feature type="transmembrane region" description="Helical" evidence="8">
    <location>
        <begin position="6"/>
        <end position="27"/>
    </location>
</feature>
<keyword evidence="7" id="KW-0793">Thylakoid</keyword>
<dbReference type="GO" id="GO:0042651">
    <property type="term" value="C:thylakoid membrane"/>
    <property type="evidence" value="ECO:0007669"/>
    <property type="project" value="UniProtKB-UniRule"/>
</dbReference>
<keyword evidence="2 7" id="KW-0813">Transport</keyword>
<keyword evidence="7" id="KW-0602">Photosynthesis</keyword>
<geneLocation type="plastid" evidence="9"/>
<evidence type="ECO:0000256" key="8">
    <source>
        <dbReference type="SAM" id="Phobius"/>
    </source>
</evidence>
<dbReference type="InterPro" id="IPR012595">
    <property type="entry name" value="PetM_cyt_b6/f_cplx_su7"/>
</dbReference>
<evidence type="ECO:0000256" key="2">
    <source>
        <dbReference type="ARBA" id="ARBA00022448"/>
    </source>
</evidence>
<dbReference type="GO" id="GO:0009055">
    <property type="term" value="F:electron transfer activity"/>
    <property type="evidence" value="ECO:0007669"/>
    <property type="project" value="UniProtKB-UniRule"/>
</dbReference>
<comment type="subunit">
    <text evidence="7">The 4 large subunits of the cytochrome b6-f complex are cytochrome b6, subunit IV (17 kDa polypeptide, PetD), cytochrome f and the Rieske protein, while the 4 small subunits are PetG, PetL, PetM and PetN. The complex functions as a dimer.</text>
</comment>
<organism evidence="9">
    <name type="scientific">Sciadococcus taiwanensis</name>
    <dbReference type="NCBI Taxonomy" id="3028030"/>
    <lineage>
        <taxon>Eukaryota</taxon>
        <taxon>Rhodophyta</taxon>
        <taxon>Bangiophyceae</taxon>
        <taxon>Cavernulicolales</taxon>
        <taxon>Cavernulicolaceae</taxon>
        <taxon>Sciadococcus</taxon>
    </lineage>
</organism>
<dbReference type="SUPFAM" id="SSF103441">
    <property type="entry name" value="PetM subunit of the cytochrome b6f complex"/>
    <property type="match status" value="1"/>
</dbReference>
<comment type="function">
    <text evidence="7">Component of the cytochrome b6-f complex, which mediates electron transfer between photosystem II (PSII) and photosystem I (PSI), cyclic electron flow around PSI, and state transitions.</text>
</comment>
<evidence type="ECO:0000256" key="5">
    <source>
        <dbReference type="ARBA" id="ARBA00022989"/>
    </source>
</evidence>
<keyword evidence="4 7" id="KW-0249">Electron transport</keyword>
<keyword evidence="3 7" id="KW-0812">Transmembrane</keyword>
<evidence type="ECO:0000256" key="6">
    <source>
        <dbReference type="ARBA" id="ARBA00023136"/>
    </source>
</evidence>
<proteinExistence type="inferred from homology"/>
<dbReference type="GO" id="GO:0015979">
    <property type="term" value="P:photosynthesis"/>
    <property type="evidence" value="ECO:0007669"/>
    <property type="project" value="UniProtKB-KW"/>
</dbReference>
<reference evidence="9" key="1">
    <citation type="journal article" date="2023" name="J. Phycol.">
        <title>Revised classification of the Cyanidiophyceae based on plastid genome data with descriptions of the Cavernulicolales ord. nov. and Galdieriales ord. nov. (Rhodophyta).</title>
        <authorList>
            <person name="Park S.I."/>
            <person name="Cho C.H."/>
            <person name="Ciniglia C."/>
            <person name="Huang T.Y."/>
            <person name="Liu S.L."/>
            <person name="Bustamante D.E."/>
            <person name="Calderon M.S."/>
            <person name="Mansilla A."/>
            <person name="McDermott T."/>
            <person name="Andersen R.A."/>
            <person name="Yoon H.S."/>
        </authorList>
    </citation>
    <scope>NUCLEOTIDE SEQUENCE</scope>
</reference>
<evidence type="ECO:0000313" key="9">
    <source>
        <dbReference type="EMBL" id="WDA98953.1"/>
    </source>
</evidence>
<gene>
    <name evidence="7 9" type="primary">petM</name>
    <name evidence="9" type="ORF">SCTW_171</name>
</gene>
<evidence type="ECO:0000256" key="4">
    <source>
        <dbReference type="ARBA" id="ARBA00022982"/>
    </source>
</evidence>
<evidence type="ECO:0000256" key="1">
    <source>
        <dbReference type="ARBA" id="ARBA00004167"/>
    </source>
</evidence>
<accession>A0A9Y1I293</accession>
<dbReference type="EMBL" id="OP616811">
    <property type="protein sequence ID" value="WDA98953.1"/>
    <property type="molecule type" value="Genomic_DNA"/>
</dbReference>
<name>A0A9Y1I293_9RHOD</name>
<evidence type="ECO:0000256" key="3">
    <source>
        <dbReference type="ARBA" id="ARBA00022692"/>
    </source>
</evidence>
<comment type="subcellular location">
    <subcellularLocation>
        <location evidence="7">Cellular thylakoid membrane</location>
        <topology evidence="7">Single-pass membrane protein</topology>
    </subcellularLocation>
    <subcellularLocation>
        <location evidence="1">Membrane</location>
        <topology evidence="1">Single-pass membrane protein</topology>
    </subcellularLocation>
</comment>
<keyword evidence="5 7" id="KW-1133">Transmembrane helix</keyword>
<keyword evidence="9" id="KW-0934">Plastid</keyword>
<sequence>MGNEITNTAIICFTTTLIGLSLGFALLRAQGE</sequence>
<keyword evidence="6 7" id="KW-0472">Membrane</keyword>
<dbReference type="HAMAP" id="MF_00396">
    <property type="entry name" value="Cytb6_f_PetM"/>
    <property type="match status" value="1"/>
</dbReference>
<comment type="similarity">
    <text evidence="7">Belongs to the PetM family.</text>
</comment>
<protein>
    <recommendedName>
        <fullName evidence="7">Cytochrome b6-f complex subunit 7</fullName>
    </recommendedName>
    <alternativeName>
        <fullName evidence="7">Cytochrome b6-f complex subunit PetM</fullName>
    </alternativeName>
    <alternativeName>
        <fullName evidence="7">Cytochrome b6-f complex subunit VII</fullName>
    </alternativeName>
</protein>
<dbReference type="Pfam" id="PF08041">
    <property type="entry name" value="PetM"/>
    <property type="match status" value="1"/>
</dbReference>